<dbReference type="InterPro" id="IPR050869">
    <property type="entry name" value="H3K4_H4K5_MeTrfase"/>
</dbReference>
<accession>A0A1W0WH56</accession>
<dbReference type="SUPFAM" id="SSF144232">
    <property type="entry name" value="HIT/MYND zinc finger-like"/>
    <property type="match status" value="1"/>
</dbReference>
<proteinExistence type="predicted"/>
<dbReference type="OrthoDB" id="2018133at2759"/>
<dbReference type="Gene3D" id="6.10.140.2220">
    <property type="match status" value="1"/>
</dbReference>
<dbReference type="Proteomes" id="UP000192578">
    <property type="component" value="Unassembled WGS sequence"/>
</dbReference>
<name>A0A1W0WH56_HYPEX</name>
<dbReference type="Pfam" id="PF01753">
    <property type="entry name" value="zf-MYND"/>
    <property type="match status" value="1"/>
</dbReference>
<comment type="caution">
    <text evidence="6">The sequence shown here is derived from an EMBL/GenBank/DDBJ whole genome shotgun (WGS) entry which is preliminary data.</text>
</comment>
<evidence type="ECO:0000256" key="4">
    <source>
        <dbReference type="PROSITE-ProRule" id="PRU00134"/>
    </source>
</evidence>
<dbReference type="GO" id="GO:0008270">
    <property type="term" value="F:zinc ion binding"/>
    <property type="evidence" value="ECO:0007669"/>
    <property type="project" value="UniProtKB-KW"/>
</dbReference>
<organism evidence="6 7">
    <name type="scientific">Hypsibius exemplaris</name>
    <name type="common">Freshwater tardigrade</name>
    <dbReference type="NCBI Taxonomy" id="2072580"/>
    <lineage>
        <taxon>Eukaryota</taxon>
        <taxon>Metazoa</taxon>
        <taxon>Ecdysozoa</taxon>
        <taxon>Tardigrada</taxon>
        <taxon>Eutardigrada</taxon>
        <taxon>Parachela</taxon>
        <taxon>Hypsibioidea</taxon>
        <taxon>Hypsibiidae</taxon>
        <taxon>Hypsibius</taxon>
    </lineage>
</organism>
<dbReference type="PROSITE" id="PS50865">
    <property type="entry name" value="ZF_MYND_2"/>
    <property type="match status" value="1"/>
</dbReference>
<keyword evidence="3" id="KW-0862">Zinc</keyword>
<gene>
    <name evidence="6" type="ORF">BV898_11262</name>
</gene>
<evidence type="ECO:0000256" key="3">
    <source>
        <dbReference type="ARBA" id="ARBA00022833"/>
    </source>
</evidence>
<dbReference type="Gene3D" id="1.10.220.160">
    <property type="match status" value="1"/>
</dbReference>
<evidence type="ECO:0000256" key="2">
    <source>
        <dbReference type="ARBA" id="ARBA00022771"/>
    </source>
</evidence>
<sequence>MSVSRGGSKQLAYDVGDQVFQSEPWMFCIMAGKVKTHCYGCLGRPDDGRGDVRRCGGCRLAGYCSETCQKADWKPRHRDECKLLKGTVSEGASKPFLLDEDDMDRLLIVLKIIAKLKTLRSGSSARQSTQTSYLASCLRKVL</sequence>
<keyword evidence="2 4" id="KW-0863">Zinc-finger</keyword>
<evidence type="ECO:0000259" key="5">
    <source>
        <dbReference type="PROSITE" id="PS50865"/>
    </source>
</evidence>
<dbReference type="InterPro" id="IPR002893">
    <property type="entry name" value="Znf_MYND"/>
</dbReference>
<reference evidence="7" key="1">
    <citation type="submission" date="2017-01" db="EMBL/GenBank/DDBJ databases">
        <title>Comparative genomics of anhydrobiosis in the tardigrade Hypsibius dujardini.</title>
        <authorList>
            <person name="Yoshida Y."/>
            <person name="Koutsovoulos G."/>
            <person name="Laetsch D."/>
            <person name="Stevens L."/>
            <person name="Kumar S."/>
            <person name="Horikawa D."/>
            <person name="Ishino K."/>
            <person name="Komine S."/>
            <person name="Tomita M."/>
            <person name="Blaxter M."/>
            <person name="Arakawa K."/>
        </authorList>
    </citation>
    <scope>NUCLEOTIDE SEQUENCE [LARGE SCALE GENOMIC DNA]</scope>
    <source>
        <strain evidence="7">Z151</strain>
    </source>
</reference>
<evidence type="ECO:0000313" key="6">
    <source>
        <dbReference type="EMBL" id="OQV14541.1"/>
    </source>
</evidence>
<keyword evidence="7" id="KW-1185">Reference proteome</keyword>
<keyword evidence="1" id="KW-0479">Metal-binding</keyword>
<dbReference type="InterPro" id="IPR046341">
    <property type="entry name" value="SET_dom_sf"/>
</dbReference>
<dbReference type="Gene3D" id="2.170.270.10">
    <property type="entry name" value="SET domain"/>
    <property type="match status" value="1"/>
</dbReference>
<evidence type="ECO:0000313" key="7">
    <source>
        <dbReference type="Proteomes" id="UP000192578"/>
    </source>
</evidence>
<evidence type="ECO:0000256" key="1">
    <source>
        <dbReference type="ARBA" id="ARBA00022723"/>
    </source>
</evidence>
<protein>
    <recommendedName>
        <fullName evidence="5">MYND-type domain-containing protein</fullName>
    </recommendedName>
</protein>
<dbReference type="PANTHER" id="PTHR12197">
    <property type="entry name" value="HISTONE-LYSINE N-METHYLTRANSFERASE SMYD"/>
    <property type="match status" value="1"/>
</dbReference>
<feature type="domain" description="MYND-type" evidence="5">
    <location>
        <begin position="38"/>
        <end position="81"/>
    </location>
</feature>
<dbReference type="AlphaFoldDB" id="A0A1W0WH56"/>
<dbReference type="EMBL" id="MTYJ01000103">
    <property type="protein sequence ID" value="OQV14541.1"/>
    <property type="molecule type" value="Genomic_DNA"/>
</dbReference>